<evidence type="ECO:0000313" key="4">
    <source>
        <dbReference type="Proteomes" id="UP000076858"/>
    </source>
</evidence>
<keyword evidence="2" id="KW-0472">Membrane</keyword>
<dbReference type="Proteomes" id="UP000076858">
    <property type="component" value="Unassembled WGS sequence"/>
</dbReference>
<dbReference type="EMBL" id="LRGB01003146">
    <property type="protein sequence ID" value="KZS04011.1"/>
    <property type="molecule type" value="Genomic_DNA"/>
</dbReference>
<keyword evidence="4" id="KW-1185">Reference proteome</keyword>
<comment type="caution">
    <text evidence="3">The sequence shown here is derived from an EMBL/GenBank/DDBJ whole genome shotgun (WGS) entry which is preliminary data.</text>
</comment>
<reference evidence="3 4" key="1">
    <citation type="submission" date="2016-03" db="EMBL/GenBank/DDBJ databases">
        <title>EvidentialGene: Evidence-directed Construction of Genes on Genomes.</title>
        <authorList>
            <person name="Gilbert D.G."/>
            <person name="Choi J.-H."/>
            <person name="Mockaitis K."/>
            <person name="Colbourne J."/>
            <person name="Pfrender M."/>
        </authorList>
    </citation>
    <scope>NUCLEOTIDE SEQUENCE [LARGE SCALE GENOMIC DNA]</scope>
    <source>
        <strain evidence="3 4">Xinb3</strain>
        <tissue evidence="3">Complete organism</tissue>
    </source>
</reference>
<keyword evidence="2" id="KW-1133">Transmembrane helix</keyword>
<keyword evidence="2" id="KW-0812">Transmembrane</keyword>
<evidence type="ECO:0000313" key="3">
    <source>
        <dbReference type="EMBL" id="KZS04011.1"/>
    </source>
</evidence>
<feature type="transmembrane region" description="Helical" evidence="2">
    <location>
        <begin position="38"/>
        <end position="60"/>
    </location>
</feature>
<evidence type="ECO:0000256" key="1">
    <source>
        <dbReference type="SAM" id="MobiDB-lite"/>
    </source>
</evidence>
<dbReference type="AlphaFoldDB" id="A0A164LDI9"/>
<accession>A0A164LDI9</accession>
<name>A0A164LDI9_9CRUS</name>
<feature type="region of interest" description="Disordered" evidence="1">
    <location>
        <begin position="1"/>
        <end position="21"/>
    </location>
</feature>
<sequence>MRREKENTLQTVAKKEEKKKHTTINQTHEDFAKKKSSLFVNVSCFYVSYFFRTFFSYTLNATRTKKGKSRTMGERE</sequence>
<organism evidence="3 4">
    <name type="scientific">Daphnia magna</name>
    <dbReference type="NCBI Taxonomy" id="35525"/>
    <lineage>
        <taxon>Eukaryota</taxon>
        <taxon>Metazoa</taxon>
        <taxon>Ecdysozoa</taxon>
        <taxon>Arthropoda</taxon>
        <taxon>Crustacea</taxon>
        <taxon>Branchiopoda</taxon>
        <taxon>Diplostraca</taxon>
        <taxon>Cladocera</taxon>
        <taxon>Anomopoda</taxon>
        <taxon>Daphniidae</taxon>
        <taxon>Daphnia</taxon>
    </lineage>
</organism>
<protein>
    <submittedName>
        <fullName evidence="3">Uncharacterized protein</fullName>
    </submittedName>
</protein>
<evidence type="ECO:0000256" key="2">
    <source>
        <dbReference type="SAM" id="Phobius"/>
    </source>
</evidence>
<proteinExistence type="predicted"/>
<gene>
    <name evidence="3" type="ORF">APZ42_033107</name>
</gene>